<organism evidence="1 2">
    <name type="scientific">Nocardioides gansuensis</name>
    <dbReference type="NCBI Taxonomy" id="2138300"/>
    <lineage>
        <taxon>Bacteria</taxon>
        <taxon>Bacillati</taxon>
        <taxon>Actinomycetota</taxon>
        <taxon>Actinomycetes</taxon>
        <taxon>Propionibacteriales</taxon>
        <taxon>Nocardioidaceae</taxon>
        <taxon>Nocardioides</taxon>
    </lineage>
</organism>
<proteinExistence type="predicted"/>
<protein>
    <recommendedName>
        <fullName evidence="3">Polyketide cyclase</fullName>
    </recommendedName>
</protein>
<sequence>MAGHIIHVHTTIAGTPQEVWDVITDVERADRILRSVTDSRKLSEGEYGVGTFWREKRTVFGHHGTEELHVVECDPPHRTLVSTRLGNDVVRTAYSLTRAGGGQGTRLSMTTTVVMDERSLVGNLAWKFFGGFSYESTKRMLEHDLEDIAAEVSRRAAA</sequence>
<dbReference type="Proteomes" id="UP000246018">
    <property type="component" value="Unassembled WGS sequence"/>
</dbReference>
<dbReference type="Pfam" id="PF10604">
    <property type="entry name" value="Polyketide_cyc2"/>
    <property type="match status" value="1"/>
</dbReference>
<dbReference type="InterPro" id="IPR019587">
    <property type="entry name" value="Polyketide_cyclase/dehydratase"/>
</dbReference>
<keyword evidence="2" id="KW-1185">Reference proteome</keyword>
<dbReference type="InterPro" id="IPR023393">
    <property type="entry name" value="START-like_dom_sf"/>
</dbReference>
<reference evidence="1 2" key="1">
    <citation type="submission" date="2018-04" db="EMBL/GenBank/DDBJ databases">
        <title>Genome of Nocardioides gansuensis WSJ-1.</title>
        <authorList>
            <person name="Wu S."/>
            <person name="Wang G."/>
        </authorList>
    </citation>
    <scope>NUCLEOTIDE SEQUENCE [LARGE SCALE GENOMIC DNA]</scope>
    <source>
        <strain evidence="1 2">WSJ-1</strain>
    </source>
</reference>
<evidence type="ECO:0000313" key="1">
    <source>
        <dbReference type="EMBL" id="PVG82775.1"/>
    </source>
</evidence>
<comment type="caution">
    <text evidence="1">The sequence shown here is derived from an EMBL/GenBank/DDBJ whole genome shotgun (WGS) entry which is preliminary data.</text>
</comment>
<dbReference type="EMBL" id="QDGZ01000004">
    <property type="protein sequence ID" value="PVG82775.1"/>
    <property type="molecule type" value="Genomic_DNA"/>
</dbReference>
<evidence type="ECO:0000313" key="2">
    <source>
        <dbReference type="Proteomes" id="UP000246018"/>
    </source>
</evidence>
<dbReference type="OrthoDB" id="4773254at2"/>
<dbReference type="SUPFAM" id="SSF55961">
    <property type="entry name" value="Bet v1-like"/>
    <property type="match status" value="1"/>
</dbReference>
<gene>
    <name evidence="1" type="ORF">DDE18_10460</name>
</gene>
<accession>A0A2T8FAR7</accession>
<name>A0A2T8FAR7_9ACTN</name>
<evidence type="ECO:0008006" key="3">
    <source>
        <dbReference type="Google" id="ProtNLM"/>
    </source>
</evidence>
<dbReference type="CDD" id="cd07812">
    <property type="entry name" value="SRPBCC"/>
    <property type="match status" value="1"/>
</dbReference>
<dbReference type="AlphaFoldDB" id="A0A2T8FAR7"/>
<dbReference type="RefSeq" id="WP_116572206.1">
    <property type="nucleotide sequence ID" value="NZ_QDGZ01000004.1"/>
</dbReference>
<dbReference type="Gene3D" id="3.30.530.20">
    <property type="match status" value="1"/>
</dbReference>